<dbReference type="OrthoDB" id="47603at2"/>
<dbReference type="AlphaFoldDB" id="V2Z596"/>
<dbReference type="HOGENOM" id="CLU_130936_2_0_9"/>
<keyword evidence="1" id="KW-0812">Transmembrane</keyword>
<dbReference type="STRING" id="592026.GCWU0000282_002894"/>
<proteinExistence type="predicted"/>
<reference evidence="2 3" key="1">
    <citation type="submission" date="2013-06" db="EMBL/GenBank/DDBJ databases">
        <authorList>
            <person name="Weinstock G."/>
            <person name="Sodergren E."/>
            <person name="Clifton S."/>
            <person name="Fulton L."/>
            <person name="Fulton B."/>
            <person name="Courtney L."/>
            <person name="Fronick C."/>
            <person name="Harrison M."/>
            <person name="Strong C."/>
            <person name="Farmer C."/>
            <person name="Delahaunty K."/>
            <person name="Markovic C."/>
            <person name="Hall O."/>
            <person name="Minx P."/>
            <person name="Tomlinson C."/>
            <person name="Mitreva M."/>
            <person name="Nelson J."/>
            <person name="Hou S."/>
            <person name="Wollam A."/>
            <person name="Pepin K.H."/>
            <person name="Johnson M."/>
            <person name="Bhonagiri V."/>
            <person name="Nash W.E."/>
            <person name="Warren W."/>
            <person name="Chinwalla A."/>
            <person name="Mardis E.R."/>
            <person name="Wilson R.K."/>
        </authorList>
    </citation>
    <scope>NUCLEOTIDE SEQUENCE [LARGE SCALE GENOMIC DNA]</scope>
    <source>
        <strain evidence="2 3">ATCC 51271</strain>
    </source>
</reference>
<dbReference type="eggNOG" id="COG5341">
    <property type="taxonomic scope" value="Bacteria"/>
</dbReference>
<organism evidence="2 3">
    <name type="scientific">Catonella morbi ATCC 51271</name>
    <dbReference type="NCBI Taxonomy" id="592026"/>
    <lineage>
        <taxon>Bacteria</taxon>
        <taxon>Bacillati</taxon>
        <taxon>Bacillota</taxon>
        <taxon>Clostridia</taxon>
        <taxon>Lachnospirales</taxon>
        <taxon>Lachnospiraceae</taxon>
        <taxon>Catonella</taxon>
    </lineage>
</organism>
<dbReference type="RefSeq" id="WP_023355737.1">
    <property type="nucleotide sequence ID" value="NZ_KI535370.1"/>
</dbReference>
<keyword evidence="3" id="KW-1185">Reference proteome</keyword>
<protein>
    <submittedName>
        <fullName evidence="2">Uncharacterized protein</fullName>
    </submittedName>
</protein>
<dbReference type="CDD" id="cd09911">
    <property type="entry name" value="Lin0431_like"/>
    <property type="match status" value="1"/>
</dbReference>
<evidence type="ECO:0000256" key="1">
    <source>
        <dbReference type="SAM" id="Phobius"/>
    </source>
</evidence>
<name>V2Z596_9FIRM</name>
<gene>
    <name evidence="2" type="ORF">GCWU0000282_002894</name>
</gene>
<dbReference type="Pfam" id="PF07009">
    <property type="entry name" value="NusG_II"/>
    <property type="match status" value="1"/>
</dbReference>
<dbReference type="Gene3D" id="2.60.320.10">
    <property type="entry name" value="N-utilization substance G protein NusG, insert domain"/>
    <property type="match status" value="1"/>
</dbReference>
<dbReference type="InterPro" id="IPR038690">
    <property type="entry name" value="NusG_2_sf"/>
</dbReference>
<dbReference type="Proteomes" id="UP000018227">
    <property type="component" value="Unassembled WGS sequence"/>
</dbReference>
<keyword evidence="1" id="KW-1133">Transmembrane helix</keyword>
<sequence>MDKNKKKRKHDIILGLILLSVALILFVIDLTNVSSDTGNKKVVVSVDGKKIAEYPLKKDATYELSGSHLGTNTLVIKSGKAYISEASCPDKQCMKQGKISRAGEMLVCLPNRVVVKIVDSKEDEPVIDGVSG</sequence>
<accession>V2Z596</accession>
<dbReference type="EMBL" id="ACIL03000017">
    <property type="protein sequence ID" value="ESL02075.1"/>
    <property type="molecule type" value="Genomic_DNA"/>
</dbReference>
<comment type="caution">
    <text evidence="2">The sequence shown here is derived from an EMBL/GenBank/DDBJ whole genome shotgun (WGS) entry which is preliminary data.</text>
</comment>
<keyword evidence="1" id="KW-0472">Membrane</keyword>
<evidence type="ECO:0000313" key="3">
    <source>
        <dbReference type="Proteomes" id="UP000018227"/>
    </source>
</evidence>
<evidence type="ECO:0000313" key="2">
    <source>
        <dbReference type="EMBL" id="ESL02075.1"/>
    </source>
</evidence>
<feature type="transmembrane region" description="Helical" evidence="1">
    <location>
        <begin position="12"/>
        <end position="31"/>
    </location>
</feature>